<dbReference type="Proteomes" id="UP001499841">
    <property type="component" value="Unassembled WGS sequence"/>
</dbReference>
<dbReference type="InterPro" id="IPR029069">
    <property type="entry name" value="HotDog_dom_sf"/>
</dbReference>
<dbReference type="InterPro" id="IPR002539">
    <property type="entry name" value="MaoC-like_dom"/>
</dbReference>
<gene>
    <name evidence="3" type="ORF">GCM10022262_31420</name>
</gene>
<name>A0ABP8EXS0_9MICO</name>
<dbReference type="Pfam" id="PF01575">
    <property type="entry name" value="MaoC_dehydratas"/>
    <property type="match status" value="1"/>
</dbReference>
<comment type="similarity">
    <text evidence="1">Belongs to the enoyl-CoA hydratase/isomerase family.</text>
</comment>
<keyword evidence="4" id="KW-1185">Reference proteome</keyword>
<dbReference type="SUPFAM" id="SSF54637">
    <property type="entry name" value="Thioesterase/thiol ester dehydrase-isomerase"/>
    <property type="match status" value="1"/>
</dbReference>
<evidence type="ECO:0000313" key="3">
    <source>
        <dbReference type="EMBL" id="GAA4288782.1"/>
    </source>
</evidence>
<evidence type="ECO:0000259" key="2">
    <source>
        <dbReference type="Pfam" id="PF01575"/>
    </source>
</evidence>
<proteinExistence type="inferred from homology"/>
<protein>
    <submittedName>
        <fullName evidence="3">MaoC family dehydratase</fullName>
    </submittedName>
</protein>
<organism evidence="3 4">
    <name type="scientific">Georgenia daeguensis</name>
    <dbReference type="NCBI Taxonomy" id="908355"/>
    <lineage>
        <taxon>Bacteria</taxon>
        <taxon>Bacillati</taxon>
        <taxon>Actinomycetota</taxon>
        <taxon>Actinomycetes</taxon>
        <taxon>Micrococcales</taxon>
        <taxon>Bogoriellaceae</taxon>
        <taxon>Georgenia</taxon>
    </lineage>
</organism>
<dbReference type="InterPro" id="IPR039375">
    <property type="entry name" value="NodN-like"/>
</dbReference>
<dbReference type="EMBL" id="BAABBA010000017">
    <property type="protein sequence ID" value="GAA4288782.1"/>
    <property type="molecule type" value="Genomic_DNA"/>
</dbReference>
<accession>A0ABP8EXS0</accession>
<sequence>MTTTVSLQDLPGLVGADLGRSAYREITQQQVNLFADATDDHQWIHVDPERAKDGPFGAPIAHGYLSLALVIPFSEELLQVDGVSTKVNYGLDKVRFPAPVKVGDRVRMGSTVRDVTEVPGGYQITLDNVLEVEGGTKPAVAATTLFRFYA</sequence>
<dbReference type="PANTHER" id="PTHR42993">
    <property type="entry name" value="MAOC-LIKE DEHYDRATASE DOMAIN-CONTAINING PROTEIN"/>
    <property type="match status" value="1"/>
</dbReference>
<comment type="caution">
    <text evidence="3">The sequence shown here is derived from an EMBL/GenBank/DDBJ whole genome shotgun (WGS) entry which is preliminary data.</text>
</comment>
<dbReference type="CDD" id="cd03450">
    <property type="entry name" value="NodN"/>
    <property type="match status" value="1"/>
</dbReference>
<dbReference type="RefSeq" id="WP_345043155.1">
    <property type="nucleotide sequence ID" value="NZ_BAABBA010000017.1"/>
</dbReference>
<evidence type="ECO:0000313" key="4">
    <source>
        <dbReference type="Proteomes" id="UP001499841"/>
    </source>
</evidence>
<dbReference type="PANTHER" id="PTHR42993:SF1">
    <property type="entry name" value="MAOC-LIKE DEHYDRATASE DOMAIN-CONTAINING PROTEIN"/>
    <property type="match status" value="1"/>
</dbReference>
<dbReference type="Gene3D" id="3.10.129.10">
    <property type="entry name" value="Hotdog Thioesterase"/>
    <property type="match status" value="1"/>
</dbReference>
<reference evidence="4" key="1">
    <citation type="journal article" date="2019" name="Int. J. Syst. Evol. Microbiol.">
        <title>The Global Catalogue of Microorganisms (GCM) 10K type strain sequencing project: providing services to taxonomists for standard genome sequencing and annotation.</title>
        <authorList>
            <consortium name="The Broad Institute Genomics Platform"/>
            <consortium name="The Broad Institute Genome Sequencing Center for Infectious Disease"/>
            <person name="Wu L."/>
            <person name="Ma J."/>
        </authorList>
    </citation>
    <scope>NUCLEOTIDE SEQUENCE [LARGE SCALE GENOMIC DNA]</scope>
    <source>
        <strain evidence="4">JCM 17459</strain>
    </source>
</reference>
<evidence type="ECO:0000256" key="1">
    <source>
        <dbReference type="ARBA" id="ARBA00005254"/>
    </source>
</evidence>
<feature type="domain" description="MaoC-like" evidence="2">
    <location>
        <begin position="14"/>
        <end position="118"/>
    </location>
</feature>